<feature type="compositionally biased region" description="Polar residues" evidence="1">
    <location>
        <begin position="22"/>
        <end position="41"/>
    </location>
</feature>
<evidence type="ECO:0000313" key="2">
    <source>
        <dbReference type="EMBL" id="PGH14329.1"/>
    </source>
</evidence>
<evidence type="ECO:0000313" key="3">
    <source>
        <dbReference type="Proteomes" id="UP000223968"/>
    </source>
</evidence>
<gene>
    <name evidence="2" type="ORF">AJ79_03151</name>
</gene>
<dbReference type="EMBL" id="PDNB01000036">
    <property type="protein sequence ID" value="PGH14329.1"/>
    <property type="molecule type" value="Genomic_DNA"/>
</dbReference>
<protein>
    <submittedName>
        <fullName evidence="2">Uncharacterized protein</fullName>
    </submittedName>
</protein>
<keyword evidence="3" id="KW-1185">Reference proteome</keyword>
<evidence type="ECO:0000256" key="1">
    <source>
        <dbReference type="SAM" id="MobiDB-lite"/>
    </source>
</evidence>
<organism evidence="2 3">
    <name type="scientific">Helicocarpus griseus UAMH5409</name>
    <dbReference type="NCBI Taxonomy" id="1447875"/>
    <lineage>
        <taxon>Eukaryota</taxon>
        <taxon>Fungi</taxon>
        <taxon>Dikarya</taxon>
        <taxon>Ascomycota</taxon>
        <taxon>Pezizomycotina</taxon>
        <taxon>Eurotiomycetes</taxon>
        <taxon>Eurotiomycetidae</taxon>
        <taxon>Onygenales</taxon>
        <taxon>Ajellomycetaceae</taxon>
        <taxon>Helicocarpus</taxon>
    </lineage>
</organism>
<name>A0A2B7XZI5_9EURO</name>
<dbReference type="AlphaFoldDB" id="A0A2B7XZI5"/>
<reference evidence="2 3" key="1">
    <citation type="submission" date="2017-10" db="EMBL/GenBank/DDBJ databases">
        <title>Comparative genomics in systemic dimorphic fungi from Ajellomycetaceae.</title>
        <authorList>
            <person name="Munoz J.F."/>
            <person name="Mcewen J.G."/>
            <person name="Clay O.K."/>
            <person name="Cuomo C.A."/>
        </authorList>
    </citation>
    <scope>NUCLEOTIDE SEQUENCE [LARGE SCALE GENOMIC DNA]</scope>
    <source>
        <strain evidence="2 3">UAMH5409</strain>
    </source>
</reference>
<dbReference type="Proteomes" id="UP000223968">
    <property type="component" value="Unassembled WGS sequence"/>
</dbReference>
<accession>A0A2B7XZI5</accession>
<proteinExistence type="predicted"/>
<comment type="caution">
    <text evidence="2">The sequence shown here is derived from an EMBL/GenBank/DDBJ whole genome shotgun (WGS) entry which is preliminary data.</text>
</comment>
<feature type="region of interest" description="Disordered" evidence="1">
    <location>
        <begin position="1"/>
        <end position="96"/>
    </location>
</feature>
<feature type="compositionally biased region" description="Basic and acidic residues" evidence="1">
    <location>
        <begin position="1"/>
        <end position="20"/>
    </location>
</feature>
<sequence>MSNEDYKEYIEEVTDDKGSDVEGTSTSATPAPMHNKQSSGVRSAAAETPGAKSPAPGKVSSSPQVKNMKHSSPEASANKKAISGLNPQKNPFEVGGNWTKEQMSEITILSGNAGGKI</sequence>